<protein>
    <submittedName>
        <fullName evidence="2">Uncharacterized protein</fullName>
    </submittedName>
</protein>
<dbReference type="AlphaFoldDB" id="A0A7J6UYP9"/>
<proteinExistence type="predicted"/>
<sequence>MRWSAHGAYRVAGKKDITIEDLVVTFHIKGFKIVNENEVTDEVKENMVLVSYTMLELGFRLPLEVDVAKLLVLFDASPCQTSSSFWILLAHARALEAVYGRRFGYSEIARCMNTKTLGSGNVTVTCGDDKYQHGVLPPNPLATANLNFYFHECKEKEMLNLNCEDSIVKKIWQKNKVKKIVTRTGEEEEVLVRVVEIVENANDQEPKLDANNIEGSGKNGRDIPIGVRRWRRRQR</sequence>
<dbReference type="EMBL" id="JABWDY010041653">
    <property type="protein sequence ID" value="KAF5177260.1"/>
    <property type="molecule type" value="Genomic_DNA"/>
</dbReference>
<evidence type="ECO:0000313" key="3">
    <source>
        <dbReference type="Proteomes" id="UP000554482"/>
    </source>
</evidence>
<feature type="region of interest" description="Disordered" evidence="1">
    <location>
        <begin position="207"/>
        <end position="235"/>
    </location>
</feature>
<dbReference type="Proteomes" id="UP000554482">
    <property type="component" value="Unassembled WGS sequence"/>
</dbReference>
<reference evidence="2 3" key="1">
    <citation type="submission" date="2020-06" db="EMBL/GenBank/DDBJ databases">
        <title>Transcriptomic and genomic resources for Thalictrum thalictroides and T. hernandezii: Facilitating candidate gene discovery in an emerging model plant lineage.</title>
        <authorList>
            <person name="Arias T."/>
            <person name="Riano-Pachon D.M."/>
            <person name="Di Stilio V.S."/>
        </authorList>
    </citation>
    <scope>NUCLEOTIDE SEQUENCE [LARGE SCALE GENOMIC DNA]</scope>
    <source>
        <strain evidence="3">cv. WT478/WT964</strain>
        <tissue evidence="2">Leaves</tissue>
    </source>
</reference>
<organism evidence="2 3">
    <name type="scientific">Thalictrum thalictroides</name>
    <name type="common">Rue-anemone</name>
    <name type="synonym">Anemone thalictroides</name>
    <dbReference type="NCBI Taxonomy" id="46969"/>
    <lineage>
        <taxon>Eukaryota</taxon>
        <taxon>Viridiplantae</taxon>
        <taxon>Streptophyta</taxon>
        <taxon>Embryophyta</taxon>
        <taxon>Tracheophyta</taxon>
        <taxon>Spermatophyta</taxon>
        <taxon>Magnoliopsida</taxon>
        <taxon>Ranunculales</taxon>
        <taxon>Ranunculaceae</taxon>
        <taxon>Thalictroideae</taxon>
        <taxon>Thalictrum</taxon>
    </lineage>
</organism>
<comment type="caution">
    <text evidence="2">The sequence shown here is derived from an EMBL/GenBank/DDBJ whole genome shotgun (WGS) entry which is preliminary data.</text>
</comment>
<accession>A0A7J6UYP9</accession>
<evidence type="ECO:0000313" key="2">
    <source>
        <dbReference type="EMBL" id="KAF5177260.1"/>
    </source>
</evidence>
<evidence type="ECO:0000256" key="1">
    <source>
        <dbReference type="SAM" id="MobiDB-lite"/>
    </source>
</evidence>
<name>A0A7J6UYP9_THATH</name>
<keyword evidence="3" id="KW-1185">Reference proteome</keyword>
<gene>
    <name evidence="2" type="ORF">FRX31_033154</name>
</gene>